<comment type="caution">
    <text evidence="2">The sequence shown here is derived from an EMBL/GenBank/DDBJ whole genome shotgun (WGS) entry which is preliminary data.</text>
</comment>
<dbReference type="EMBL" id="RQTK01000199">
    <property type="protein sequence ID" value="RUS84623.1"/>
    <property type="molecule type" value="Genomic_DNA"/>
</dbReference>
<dbReference type="Proteomes" id="UP000271974">
    <property type="component" value="Unassembled WGS sequence"/>
</dbReference>
<evidence type="ECO:0000313" key="3">
    <source>
        <dbReference type="Proteomes" id="UP000271974"/>
    </source>
</evidence>
<feature type="region of interest" description="Disordered" evidence="1">
    <location>
        <begin position="1"/>
        <end position="29"/>
    </location>
</feature>
<evidence type="ECO:0000256" key="1">
    <source>
        <dbReference type="SAM" id="MobiDB-lite"/>
    </source>
</evidence>
<protein>
    <submittedName>
        <fullName evidence="2">Uncharacterized protein</fullName>
    </submittedName>
</protein>
<sequence>MNAPSSRASHSIQTNIGGRTEKSFGKKRKQNLRYYTRDGKYVNIKQKQLLKTVKEKNIKYYGHVKLRNHSSLQKKIVERMVEGTRGRGRRRRSWVKHVEGSTGMKINEWCEIALEQKRWKTMAPNLWKEKEL</sequence>
<evidence type="ECO:0000313" key="2">
    <source>
        <dbReference type="EMBL" id="RUS84623.1"/>
    </source>
</evidence>
<organism evidence="2 3">
    <name type="scientific">Elysia chlorotica</name>
    <name type="common">Eastern emerald elysia</name>
    <name type="synonym">Sea slug</name>
    <dbReference type="NCBI Taxonomy" id="188477"/>
    <lineage>
        <taxon>Eukaryota</taxon>
        <taxon>Metazoa</taxon>
        <taxon>Spiralia</taxon>
        <taxon>Lophotrochozoa</taxon>
        <taxon>Mollusca</taxon>
        <taxon>Gastropoda</taxon>
        <taxon>Heterobranchia</taxon>
        <taxon>Euthyneura</taxon>
        <taxon>Panpulmonata</taxon>
        <taxon>Sacoglossa</taxon>
        <taxon>Placobranchoidea</taxon>
        <taxon>Plakobranchidae</taxon>
        <taxon>Elysia</taxon>
    </lineage>
</organism>
<dbReference type="OrthoDB" id="10525985at2759"/>
<dbReference type="AlphaFoldDB" id="A0A433TSN0"/>
<keyword evidence="3" id="KW-1185">Reference proteome</keyword>
<name>A0A433TSN0_ELYCH</name>
<accession>A0A433TSN0</accession>
<gene>
    <name evidence="2" type="ORF">EGW08_007595</name>
</gene>
<feature type="compositionally biased region" description="Polar residues" evidence="1">
    <location>
        <begin position="1"/>
        <end position="17"/>
    </location>
</feature>
<reference evidence="2 3" key="1">
    <citation type="submission" date="2019-01" db="EMBL/GenBank/DDBJ databases">
        <title>A draft genome assembly of the solar-powered sea slug Elysia chlorotica.</title>
        <authorList>
            <person name="Cai H."/>
            <person name="Li Q."/>
            <person name="Fang X."/>
            <person name="Li J."/>
            <person name="Curtis N.E."/>
            <person name="Altenburger A."/>
            <person name="Shibata T."/>
            <person name="Feng M."/>
            <person name="Maeda T."/>
            <person name="Schwartz J.A."/>
            <person name="Shigenobu S."/>
            <person name="Lundholm N."/>
            <person name="Nishiyama T."/>
            <person name="Yang H."/>
            <person name="Hasebe M."/>
            <person name="Li S."/>
            <person name="Pierce S.K."/>
            <person name="Wang J."/>
        </authorList>
    </citation>
    <scope>NUCLEOTIDE SEQUENCE [LARGE SCALE GENOMIC DNA]</scope>
    <source>
        <strain evidence="2">EC2010</strain>
        <tissue evidence="2">Whole organism of an adult</tissue>
    </source>
</reference>
<proteinExistence type="predicted"/>